<dbReference type="AlphaFoldDB" id="A0AAE9HUG8"/>
<protein>
    <submittedName>
        <fullName evidence="1">Uncharacterized protein</fullName>
    </submittedName>
</protein>
<name>A0AAE9HUG8_9NEIS</name>
<organism evidence="1 2">
    <name type="scientific">Conchiformibius steedae DSM 2580</name>
    <dbReference type="NCBI Taxonomy" id="1121352"/>
    <lineage>
        <taxon>Bacteria</taxon>
        <taxon>Pseudomonadati</taxon>
        <taxon>Pseudomonadota</taxon>
        <taxon>Betaproteobacteria</taxon>
        <taxon>Neisseriales</taxon>
        <taxon>Neisseriaceae</taxon>
        <taxon>Conchiformibius</taxon>
    </lineage>
</organism>
<reference evidence="1" key="1">
    <citation type="submission" date="2022-05" db="EMBL/GenBank/DDBJ databases">
        <title>Alysiella filiformis genome sequencing.</title>
        <authorList>
            <person name="Viehboeck T."/>
        </authorList>
    </citation>
    <scope>NUCLEOTIDE SEQUENCE</scope>
    <source>
        <strain evidence="1">DSM 2580</strain>
    </source>
</reference>
<evidence type="ECO:0000313" key="2">
    <source>
        <dbReference type="Proteomes" id="UP001056819"/>
    </source>
</evidence>
<proteinExistence type="predicted"/>
<dbReference type="Proteomes" id="UP001056819">
    <property type="component" value="Chromosome"/>
</dbReference>
<sequence length="115" mass="12882">MITVFTLTRNRTPIGQIHWETKQRGVFPIANSGKIYGDETAVKALNALVERAFSEKWKNILPPNPNLNELSDPLTSPSELFSMFIHGGYDIPPELQQMYDKLCGNIDSGGIDVDF</sequence>
<accession>A0AAE9HUG8</accession>
<dbReference type="RefSeq" id="WP_027022603.1">
    <property type="nucleotide sequence ID" value="NZ_CP097501.1"/>
</dbReference>
<dbReference type="EMBL" id="CP097501">
    <property type="protein sequence ID" value="URD68113.1"/>
    <property type="molecule type" value="Genomic_DNA"/>
</dbReference>
<gene>
    <name evidence="1" type="ORF">LNQ82_02820</name>
</gene>
<evidence type="ECO:0000313" key="1">
    <source>
        <dbReference type="EMBL" id="URD68113.1"/>
    </source>
</evidence>